<keyword evidence="8" id="KW-0735">Signal-anchor</keyword>
<evidence type="ECO:0000256" key="1">
    <source>
        <dbReference type="ARBA" id="ARBA00004323"/>
    </source>
</evidence>
<keyword evidence="6" id="KW-0479">Metal-binding</keyword>
<evidence type="ECO:0000256" key="3">
    <source>
        <dbReference type="ARBA" id="ARBA00022676"/>
    </source>
</evidence>
<protein>
    <recommendedName>
        <fullName evidence="14">Peptide O-xylosyltransferase</fullName>
    </recommendedName>
</protein>
<keyword evidence="4" id="KW-0808">Transferase</keyword>
<evidence type="ECO:0000256" key="10">
    <source>
        <dbReference type="ARBA" id="ARBA00023034"/>
    </source>
</evidence>
<gene>
    <name evidence="15" type="ORF">WKR92_02520</name>
</gene>
<keyword evidence="12" id="KW-1015">Disulfide bond</keyword>
<sequence>MKIAHLIMAHKEPVQLERLLNRLSYPMFDLYVHLDKKINIRDFEYLESLHNVIFIKNRVRCNWGGFSFVRAITESVREILSKETKYRYVNLLSGQDYPLKNNDYIYTFFKENNGRNFISFDESNESEWWQLAKNRYEKYHFTDIQIRGRYRVQKVINHFLPKRNFPLRVKMYGSSNATWWMLTTECLNHIINLVDKNKKITSFMRLTWGADEFFYPTLIMNSEIQSSAINNNYRYIRWTFESTHPDILSINDLEMISKTSCLFARKFDYRVDVAILDAIDDILNVKITP</sequence>
<accession>A0ABV5CBB4</accession>
<evidence type="ECO:0000313" key="15">
    <source>
        <dbReference type="EMBL" id="MFB5944700.1"/>
    </source>
</evidence>
<evidence type="ECO:0000256" key="6">
    <source>
        <dbReference type="ARBA" id="ARBA00022723"/>
    </source>
</evidence>
<evidence type="ECO:0000256" key="8">
    <source>
        <dbReference type="ARBA" id="ARBA00022968"/>
    </source>
</evidence>
<proteinExistence type="predicted"/>
<evidence type="ECO:0000256" key="13">
    <source>
        <dbReference type="ARBA" id="ARBA00023180"/>
    </source>
</evidence>
<comment type="subcellular location">
    <subcellularLocation>
        <location evidence="2">Endoplasmic reticulum membrane</location>
        <topology evidence="2">Single-pass type II membrane protein</topology>
    </subcellularLocation>
    <subcellularLocation>
        <location evidence="1">Golgi apparatus membrane</location>
        <topology evidence="1">Single-pass type II membrane protein</topology>
    </subcellularLocation>
</comment>
<keyword evidence="5" id="KW-0812">Transmembrane</keyword>
<name>A0ABV5CBB4_9SPHI</name>
<dbReference type="InterPro" id="IPR043538">
    <property type="entry name" value="XYLT"/>
</dbReference>
<keyword evidence="13" id="KW-0325">Glycoprotein</keyword>
<keyword evidence="11" id="KW-0472">Membrane</keyword>
<dbReference type="Proteomes" id="UP001580928">
    <property type="component" value="Unassembled WGS sequence"/>
</dbReference>
<dbReference type="Pfam" id="PF02485">
    <property type="entry name" value="Branch"/>
    <property type="match status" value="1"/>
</dbReference>
<evidence type="ECO:0000313" key="16">
    <source>
        <dbReference type="Proteomes" id="UP001580928"/>
    </source>
</evidence>
<evidence type="ECO:0000256" key="9">
    <source>
        <dbReference type="ARBA" id="ARBA00022989"/>
    </source>
</evidence>
<keyword evidence="7" id="KW-0256">Endoplasmic reticulum</keyword>
<reference evidence="15 16" key="1">
    <citation type="submission" date="2024-04" db="EMBL/GenBank/DDBJ databases">
        <title>Albibacterium profundi sp. nov., isolated from sediment of the Challenger Deep of Mariana Trench.</title>
        <authorList>
            <person name="Wang Y."/>
        </authorList>
    </citation>
    <scope>NUCLEOTIDE SEQUENCE [LARGE SCALE GENOMIC DNA]</scope>
    <source>
        <strain evidence="15 16">RHL897</strain>
    </source>
</reference>
<keyword evidence="16" id="KW-1185">Reference proteome</keyword>
<dbReference type="EMBL" id="JBBVGT010000002">
    <property type="protein sequence ID" value="MFB5944700.1"/>
    <property type="molecule type" value="Genomic_DNA"/>
</dbReference>
<evidence type="ECO:0000256" key="7">
    <source>
        <dbReference type="ARBA" id="ARBA00022824"/>
    </source>
</evidence>
<evidence type="ECO:0000256" key="12">
    <source>
        <dbReference type="ARBA" id="ARBA00023157"/>
    </source>
</evidence>
<evidence type="ECO:0000256" key="5">
    <source>
        <dbReference type="ARBA" id="ARBA00022692"/>
    </source>
</evidence>
<dbReference type="PANTHER" id="PTHR46025:SF3">
    <property type="entry name" value="XYLOSYLTRANSFERASE OXT"/>
    <property type="match status" value="1"/>
</dbReference>
<keyword evidence="9" id="KW-1133">Transmembrane helix</keyword>
<dbReference type="PANTHER" id="PTHR46025">
    <property type="entry name" value="XYLOSYLTRANSFERASE OXT"/>
    <property type="match status" value="1"/>
</dbReference>
<dbReference type="InterPro" id="IPR003406">
    <property type="entry name" value="Glyco_trans_14"/>
</dbReference>
<keyword evidence="3" id="KW-0328">Glycosyltransferase</keyword>
<organism evidence="15 16">
    <name type="scientific">Albibacterium profundi</name>
    <dbReference type="NCBI Taxonomy" id="3134906"/>
    <lineage>
        <taxon>Bacteria</taxon>
        <taxon>Pseudomonadati</taxon>
        <taxon>Bacteroidota</taxon>
        <taxon>Sphingobacteriia</taxon>
        <taxon>Sphingobacteriales</taxon>
        <taxon>Sphingobacteriaceae</taxon>
        <taxon>Albibacterium</taxon>
    </lineage>
</organism>
<evidence type="ECO:0000256" key="4">
    <source>
        <dbReference type="ARBA" id="ARBA00022679"/>
    </source>
</evidence>
<evidence type="ECO:0000256" key="11">
    <source>
        <dbReference type="ARBA" id="ARBA00023136"/>
    </source>
</evidence>
<keyword evidence="10" id="KW-0333">Golgi apparatus</keyword>
<evidence type="ECO:0000256" key="14">
    <source>
        <dbReference type="ARBA" id="ARBA00042865"/>
    </source>
</evidence>
<evidence type="ECO:0000256" key="2">
    <source>
        <dbReference type="ARBA" id="ARBA00004648"/>
    </source>
</evidence>
<dbReference type="RefSeq" id="WP_375556263.1">
    <property type="nucleotide sequence ID" value="NZ_JBBVGT010000002.1"/>
</dbReference>
<comment type="caution">
    <text evidence="15">The sequence shown here is derived from an EMBL/GenBank/DDBJ whole genome shotgun (WGS) entry which is preliminary data.</text>
</comment>